<evidence type="ECO:0008006" key="4">
    <source>
        <dbReference type="Google" id="ProtNLM"/>
    </source>
</evidence>
<evidence type="ECO:0000313" key="3">
    <source>
        <dbReference type="Proteomes" id="UP000518605"/>
    </source>
</evidence>
<evidence type="ECO:0000256" key="1">
    <source>
        <dbReference type="SAM" id="Coils"/>
    </source>
</evidence>
<keyword evidence="1" id="KW-0175">Coiled coil</keyword>
<reference evidence="2 3" key="1">
    <citation type="submission" date="2020-08" db="EMBL/GenBank/DDBJ databases">
        <title>Genomic Encyclopedia of Type Strains, Phase III (KMG-III): the genomes of soil and plant-associated and newly described type strains.</title>
        <authorList>
            <person name="Whitman W."/>
        </authorList>
    </citation>
    <scope>NUCLEOTIDE SEQUENCE [LARGE SCALE GENOMIC DNA]</scope>
    <source>
        <strain evidence="2 3">CECT 8234</strain>
    </source>
</reference>
<accession>A0A7W5CAK3</accession>
<dbReference type="RefSeq" id="WP_183567090.1">
    <property type="nucleotide sequence ID" value="NZ_CBCSLB010000014.1"/>
</dbReference>
<keyword evidence="3" id="KW-1185">Reference proteome</keyword>
<dbReference type="EMBL" id="JACHXW010000014">
    <property type="protein sequence ID" value="MBB3154160.1"/>
    <property type="molecule type" value="Genomic_DNA"/>
</dbReference>
<feature type="coiled-coil region" evidence="1">
    <location>
        <begin position="8"/>
        <end position="42"/>
    </location>
</feature>
<proteinExistence type="predicted"/>
<dbReference type="Proteomes" id="UP000518605">
    <property type="component" value="Unassembled WGS sequence"/>
</dbReference>
<sequence>MGNRTFTLSEANELLPELLAALRQLQQLTAQFEDKYVDYQKERAALEHASASGHGSRDPFFEQESQLEFMKMEADLLIDNFARKGVQLKMINPGLMDFPSVLDGEDILICWKEGEERVSHYHGLHDGFAGRKPYPAE</sequence>
<dbReference type="InterPro" id="IPR018699">
    <property type="entry name" value="DUF2203"/>
</dbReference>
<gene>
    <name evidence="2" type="ORF">FHS16_004236</name>
</gene>
<evidence type="ECO:0000313" key="2">
    <source>
        <dbReference type="EMBL" id="MBB3154160.1"/>
    </source>
</evidence>
<dbReference type="Pfam" id="PF09969">
    <property type="entry name" value="DUF2203"/>
    <property type="match status" value="1"/>
</dbReference>
<dbReference type="PIRSF" id="PIRSF016498">
    <property type="entry name" value="UCP016498"/>
    <property type="match status" value="1"/>
</dbReference>
<name>A0A7W5CAK3_9BACL</name>
<comment type="caution">
    <text evidence="2">The sequence shown here is derived from an EMBL/GenBank/DDBJ whole genome shotgun (WGS) entry which is preliminary data.</text>
</comment>
<protein>
    <recommendedName>
        <fullName evidence="4">Cell division protein DivIVA</fullName>
    </recommendedName>
</protein>
<organism evidence="2 3">
    <name type="scientific">Paenibacillus endophyticus</name>
    <dbReference type="NCBI Taxonomy" id="1294268"/>
    <lineage>
        <taxon>Bacteria</taxon>
        <taxon>Bacillati</taxon>
        <taxon>Bacillota</taxon>
        <taxon>Bacilli</taxon>
        <taxon>Bacillales</taxon>
        <taxon>Paenibacillaceae</taxon>
        <taxon>Paenibacillus</taxon>
    </lineage>
</organism>
<dbReference type="AlphaFoldDB" id="A0A7W5CAK3"/>